<feature type="region of interest" description="Disordered" evidence="1">
    <location>
        <begin position="54"/>
        <end position="75"/>
    </location>
</feature>
<dbReference type="EMBL" id="JBGFUD010002581">
    <property type="protein sequence ID" value="MFH4977757.1"/>
    <property type="molecule type" value="Genomic_DNA"/>
</dbReference>
<reference evidence="2 3" key="1">
    <citation type="submission" date="2024-08" db="EMBL/GenBank/DDBJ databases">
        <title>Gnathostoma spinigerum genome.</title>
        <authorList>
            <person name="Gonzalez-Bertolin B."/>
            <person name="Monzon S."/>
            <person name="Zaballos A."/>
            <person name="Jimenez P."/>
            <person name="Dekumyoy P."/>
            <person name="Varona S."/>
            <person name="Cuesta I."/>
            <person name="Sumanam S."/>
            <person name="Adisakwattana P."/>
            <person name="Gasser R.B."/>
            <person name="Hernandez-Gonzalez A."/>
            <person name="Young N.D."/>
            <person name="Perteguer M.J."/>
        </authorList>
    </citation>
    <scope>NUCLEOTIDE SEQUENCE [LARGE SCALE GENOMIC DNA]</scope>
    <source>
        <strain evidence="2">AL3</strain>
        <tissue evidence="2">Liver</tissue>
    </source>
</reference>
<name>A0ABD6EEQ9_9BILA</name>
<proteinExistence type="predicted"/>
<organism evidence="2 3">
    <name type="scientific">Gnathostoma spinigerum</name>
    <dbReference type="NCBI Taxonomy" id="75299"/>
    <lineage>
        <taxon>Eukaryota</taxon>
        <taxon>Metazoa</taxon>
        <taxon>Ecdysozoa</taxon>
        <taxon>Nematoda</taxon>
        <taxon>Chromadorea</taxon>
        <taxon>Rhabditida</taxon>
        <taxon>Spirurina</taxon>
        <taxon>Gnathostomatomorpha</taxon>
        <taxon>Gnathostomatoidea</taxon>
        <taxon>Gnathostomatidae</taxon>
        <taxon>Gnathostoma</taxon>
    </lineage>
</organism>
<keyword evidence="3" id="KW-1185">Reference proteome</keyword>
<dbReference type="Proteomes" id="UP001608902">
    <property type="component" value="Unassembled WGS sequence"/>
</dbReference>
<evidence type="ECO:0000313" key="3">
    <source>
        <dbReference type="Proteomes" id="UP001608902"/>
    </source>
</evidence>
<accession>A0ABD6EEQ9</accession>
<dbReference type="AlphaFoldDB" id="A0ABD6EEQ9"/>
<sequence length="191" mass="20175">MKVRKIIDGDGSGVIFKQTSNTFRSNESSGASCRLLSPYVTHASDSGISSALSSGSSCSYLPPPPPYRKRSGSGTVKAAHRIHRSLSDSKYGVRGPARLPFGRASTTLSIFHESHRQPFGAALGVLGASGGPNAPSGAAPSSTSRVSYSSTQPSFHLILMRAPSSHLLPFSSAIRVSFDLRSLFYYVLSVP</sequence>
<protein>
    <submittedName>
        <fullName evidence="2">Uncharacterized protein</fullName>
    </submittedName>
</protein>
<comment type="caution">
    <text evidence="2">The sequence shown here is derived from an EMBL/GenBank/DDBJ whole genome shotgun (WGS) entry which is preliminary data.</text>
</comment>
<gene>
    <name evidence="2" type="ORF">AB6A40_004466</name>
</gene>
<evidence type="ECO:0000313" key="2">
    <source>
        <dbReference type="EMBL" id="MFH4977757.1"/>
    </source>
</evidence>
<evidence type="ECO:0000256" key="1">
    <source>
        <dbReference type="SAM" id="MobiDB-lite"/>
    </source>
</evidence>